<name>A0A5D3E8C2_9BACE</name>
<dbReference type="EMBL" id="VKLW01000031">
    <property type="protein sequence ID" value="TYK32377.1"/>
    <property type="molecule type" value="Genomic_DNA"/>
</dbReference>
<accession>A0A5D3E8C2</accession>
<reference evidence="1 2" key="1">
    <citation type="submission" date="2019-07" db="EMBL/GenBank/DDBJ databases">
        <title>Draft Genome Sequences of Bacteroides pyogenes Strains Isolated from the Uterus Holstein Dairy Cows with Metritis.</title>
        <authorList>
            <person name="Cunha F."/>
            <person name="Galvao K.N."/>
            <person name="Jeon S.J."/>
            <person name="Jeong K.C."/>
        </authorList>
    </citation>
    <scope>NUCLEOTIDE SEQUENCE [LARGE SCALE GENOMIC DNA]</scope>
    <source>
        <strain evidence="1 2">KG-31</strain>
    </source>
</reference>
<evidence type="ECO:0000313" key="1">
    <source>
        <dbReference type="EMBL" id="TYK32377.1"/>
    </source>
</evidence>
<dbReference type="Proteomes" id="UP000324383">
    <property type="component" value="Unassembled WGS sequence"/>
</dbReference>
<keyword evidence="2" id="KW-1185">Reference proteome</keyword>
<proteinExistence type="predicted"/>
<sequence length="159" mass="17673">MDYNHFQYGEALAASLRSVAHTPANRKFFTAFGLEDLTNFEDRLSSVSGTILIAVDGCESDSEDNGGDALTDKQVYSFIVARNTVSGDPDTVNRAAYDCRLICKQIRNRLLQDPALSGIIDRSTQINGIGPIGDNFYGTVLTFFLHTPEEFCINPEYWF</sequence>
<protein>
    <submittedName>
        <fullName evidence="1">Uncharacterized protein</fullName>
    </submittedName>
</protein>
<evidence type="ECO:0000313" key="2">
    <source>
        <dbReference type="Proteomes" id="UP000324383"/>
    </source>
</evidence>
<gene>
    <name evidence="1" type="ORF">FNJ60_12180</name>
</gene>
<organism evidence="1 2">
    <name type="scientific">Bacteroides pyogenes</name>
    <dbReference type="NCBI Taxonomy" id="310300"/>
    <lineage>
        <taxon>Bacteria</taxon>
        <taxon>Pseudomonadati</taxon>
        <taxon>Bacteroidota</taxon>
        <taxon>Bacteroidia</taxon>
        <taxon>Bacteroidales</taxon>
        <taxon>Bacteroidaceae</taxon>
        <taxon>Bacteroides</taxon>
    </lineage>
</organism>
<dbReference type="AlphaFoldDB" id="A0A5D3E8C2"/>
<comment type="caution">
    <text evidence="1">The sequence shown here is derived from an EMBL/GenBank/DDBJ whole genome shotgun (WGS) entry which is preliminary data.</text>
</comment>